<feature type="compositionally biased region" description="Basic residues" evidence="1">
    <location>
        <begin position="121"/>
        <end position="130"/>
    </location>
</feature>
<feature type="compositionally biased region" description="Pro residues" evidence="1">
    <location>
        <begin position="244"/>
        <end position="257"/>
    </location>
</feature>
<name>A0A8H7N5U3_BIOOC</name>
<evidence type="ECO:0000313" key="4">
    <source>
        <dbReference type="Proteomes" id="UP000616885"/>
    </source>
</evidence>
<dbReference type="EMBL" id="JADCTT010000008">
    <property type="protein sequence ID" value="KAF9749223.1"/>
    <property type="molecule type" value="Genomic_DNA"/>
</dbReference>
<reference evidence="3" key="1">
    <citation type="submission" date="2020-10" db="EMBL/GenBank/DDBJ databases">
        <title>High-Quality Genome Resource of Clonostachys rosea strain S41 by Oxford Nanopore Long-Read Sequencing.</title>
        <authorList>
            <person name="Wang H."/>
        </authorList>
    </citation>
    <scope>NUCLEOTIDE SEQUENCE</scope>
    <source>
        <strain evidence="3">S41</strain>
    </source>
</reference>
<gene>
    <name evidence="3" type="ORF">IM811_017018</name>
</gene>
<sequence length="277" mass="29994">MSFPKHILLAATLLLGSVSTTAAAPVPSLDLLSRGTDEAGHFLETRGEDVYLRFREAGKESSIGEIAKPKFPMKSKTTITKAKSPRKPARTRKPKESNIWTKKVSGKLGAKNFANAAARKIAAHKAKGPRKSNSEKYATGADLKKTKSRSGHHRHRGPERKGNTGDRNQGSSQKRMRKRNEKPQPVSPQGSSPPSGHSSRVSALSDSSKLPNPPPRPQTPSPQTPSPPPRPQTPRPQTPSYTANPPPDLNKPLPPTPGGTFQKVIKKAKSFFKPKKG</sequence>
<accession>A0A8H7N5U3</accession>
<evidence type="ECO:0000313" key="3">
    <source>
        <dbReference type="EMBL" id="KAF9749223.1"/>
    </source>
</evidence>
<feature type="compositionally biased region" description="Low complexity" evidence="1">
    <location>
        <begin position="183"/>
        <end position="202"/>
    </location>
</feature>
<feature type="signal peptide" evidence="2">
    <location>
        <begin position="1"/>
        <end position="23"/>
    </location>
</feature>
<dbReference type="Proteomes" id="UP000616885">
    <property type="component" value="Unassembled WGS sequence"/>
</dbReference>
<feature type="region of interest" description="Disordered" evidence="1">
    <location>
        <begin position="73"/>
        <end position="101"/>
    </location>
</feature>
<organism evidence="3 4">
    <name type="scientific">Bionectria ochroleuca</name>
    <name type="common">Gliocladium roseum</name>
    <dbReference type="NCBI Taxonomy" id="29856"/>
    <lineage>
        <taxon>Eukaryota</taxon>
        <taxon>Fungi</taxon>
        <taxon>Dikarya</taxon>
        <taxon>Ascomycota</taxon>
        <taxon>Pezizomycotina</taxon>
        <taxon>Sordariomycetes</taxon>
        <taxon>Hypocreomycetidae</taxon>
        <taxon>Hypocreales</taxon>
        <taxon>Bionectriaceae</taxon>
        <taxon>Clonostachys</taxon>
    </lineage>
</organism>
<comment type="caution">
    <text evidence="3">The sequence shown here is derived from an EMBL/GenBank/DDBJ whole genome shotgun (WGS) entry which is preliminary data.</text>
</comment>
<keyword evidence="2" id="KW-0732">Signal</keyword>
<feature type="compositionally biased region" description="Pro residues" evidence="1">
    <location>
        <begin position="211"/>
        <end position="237"/>
    </location>
</feature>
<dbReference type="AlphaFoldDB" id="A0A8H7N5U3"/>
<proteinExistence type="predicted"/>
<feature type="region of interest" description="Disordered" evidence="1">
    <location>
        <begin position="121"/>
        <end position="261"/>
    </location>
</feature>
<evidence type="ECO:0000256" key="2">
    <source>
        <dbReference type="SAM" id="SignalP"/>
    </source>
</evidence>
<feature type="compositionally biased region" description="Basic residues" evidence="1">
    <location>
        <begin position="83"/>
        <end position="93"/>
    </location>
</feature>
<feature type="chain" id="PRO_5034031911" evidence="2">
    <location>
        <begin position="24"/>
        <end position="277"/>
    </location>
</feature>
<protein>
    <submittedName>
        <fullName evidence="3">Uncharacterized protein</fullName>
    </submittedName>
</protein>
<evidence type="ECO:0000256" key="1">
    <source>
        <dbReference type="SAM" id="MobiDB-lite"/>
    </source>
</evidence>
<feature type="compositionally biased region" description="Basic residues" evidence="1">
    <location>
        <begin position="146"/>
        <end position="158"/>
    </location>
</feature>